<sequence length="158" mass="18173">MSQPRLRAIEERQRQTDFQTSGHHIIPSGIWLNNSIHRLLQNLLDCSRKSIRHPRARLPVLSRPIPHCANSPSQDVLKYALDDTPTQLRQWALSNQDPGSDFITTSQLAILRANIHVTHLWLQSILMDQLDSLTSPEENWPDHEVISNQLLYVLHNIA</sequence>
<dbReference type="OrthoDB" id="39175at2759"/>
<name>A0A2T2NYD1_CORCC</name>
<proteinExistence type="predicted"/>
<evidence type="ECO:0000313" key="2">
    <source>
        <dbReference type="Proteomes" id="UP000240883"/>
    </source>
</evidence>
<evidence type="ECO:0000313" key="1">
    <source>
        <dbReference type="EMBL" id="PSN70424.1"/>
    </source>
</evidence>
<dbReference type="STRING" id="1448308.A0A2T2NYD1"/>
<organism evidence="1 2">
    <name type="scientific">Corynespora cassiicola Philippines</name>
    <dbReference type="NCBI Taxonomy" id="1448308"/>
    <lineage>
        <taxon>Eukaryota</taxon>
        <taxon>Fungi</taxon>
        <taxon>Dikarya</taxon>
        <taxon>Ascomycota</taxon>
        <taxon>Pezizomycotina</taxon>
        <taxon>Dothideomycetes</taxon>
        <taxon>Pleosporomycetidae</taxon>
        <taxon>Pleosporales</taxon>
        <taxon>Corynesporascaceae</taxon>
        <taxon>Corynespora</taxon>
    </lineage>
</organism>
<accession>A0A2T2NYD1</accession>
<dbReference type="Proteomes" id="UP000240883">
    <property type="component" value="Unassembled WGS sequence"/>
</dbReference>
<gene>
    <name evidence="1" type="ORF">BS50DRAFT_632310</name>
</gene>
<protein>
    <submittedName>
        <fullName evidence="1">Uncharacterized protein</fullName>
    </submittedName>
</protein>
<reference evidence="1 2" key="1">
    <citation type="journal article" date="2018" name="Front. Microbiol.">
        <title>Genome-Wide Analysis of Corynespora cassiicola Leaf Fall Disease Putative Effectors.</title>
        <authorList>
            <person name="Lopez D."/>
            <person name="Ribeiro S."/>
            <person name="Label P."/>
            <person name="Fumanal B."/>
            <person name="Venisse J.S."/>
            <person name="Kohler A."/>
            <person name="de Oliveira R.R."/>
            <person name="Labutti K."/>
            <person name="Lipzen A."/>
            <person name="Lail K."/>
            <person name="Bauer D."/>
            <person name="Ohm R.A."/>
            <person name="Barry K.W."/>
            <person name="Spatafora J."/>
            <person name="Grigoriev I.V."/>
            <person name="Martin F.M."/>
            <person name="Pujade-Renaud V."/>
        </authorList>
    </citation>
    <scope>NUCLEOTIDE SEQUENCE [LARGE SCALE GENOMIC DNA]</scope>
    <source>
        <strain evidence="1 2">Philippines</strain>
    </source>
</reference>
<dbReference type="AlphaFoldDB" id="A0A2T2NYD1"/>
<keyword evidence="2" id="KW-1185">Reference proteome</keyword>
<dbReference type="EMBL" id="KZ678132">
    <property type="protein sequence ID" value="PSN70424.1"/>
    <property type="molecule type" value="Genomic_DNA"/>
</dbReference>